<keyword evidence="2" id="KW-0732">Signal</keyword>
<evidence type="ECO:0000256" key="1">
    <source>
        <dbReference type="SAM" id="MobiDB-lite"/>
    </source>
</evidence>
<organism evidence="3 4">
    <name type="scientific">Aquimarina algicola</name>
    <dbReference type="NCBI Taxonomy" id="2589995"/>
    <lineage>
        <taxon>Bacteria</taxon>
        <taxon>Pseudomonadati</taxon>
        <taxon>Bacteroidota</taxon>
        <taxon>Flavobacteriia</taxon>
        <taxon>Flavobacteriales</taxon>
        <taxon>Flavobacteriaceae</taxon>
        <taxon>Aquimarina</taxon>
    </lineage>
</organism>
<accession>A0A504JQ11</accession>
<evidence type="ECO:0000256" key="2">
    <source>
        <dbReference type="SAM" id="SignalP"/>
    </source>
</evidence>
<sequence length="172" mass="19079">MRYKFIFILPLLYILSCSSDNSPNTDNSSGEENSNTENPDSGEQNNTLAEVTKVFVSGNENNYSFSVEIKSPDTGCDQYANWWEVISEDGELIFRRILGHSHVNEQPFSRSGSPVAISKNQIVYVRAHMNNSGYGNVVFKGSVETGFEKSTLESSFASNLENVSPLPQNCAF</sequence>
<gene>
    <name evidence="3" type="ORF">FHK87_01155</name>
</gene>
<protein>
    <recommendedName>
        <fullName evidence="5">Lipoprotein</fullName>
    </recommendedName>
</protein>
<comment type="caution">
    <text evidence="3">The sequence shown here is derived from an EMBL/GenBank/DDBJ whole genome shotgun (WGS) entry which is preliminary data.</text>
</comment>
<dbReference type="AlphaFoldDB" id="A0A504JQ11"/>
<dbReference type="EMBL" id="VFWZ01000001">
    <property type="protein sequence ID" value="TPN88851.1"/>
    <property type="molecule type" value="Genomic_DNA"/>
</dbReference>
<dbReference type="Proteomes" id="UP000315540">
    <property type="component" value="Unassembled WGS sequence"/>
</dbReference>
<evidence type="ECO:0008006" key="5">
    <source>
        <dbReference type="Google" id="ProtNLM"/>
    </source>
</evidence>
<feature type="region of interest" description="Disordered" evidence="1">
    <location>
        <begin position="22"/>
        <end position="44"/>
    </location>
</feature>
<feature type="signal peptide" evidence="2">
    <location>
        <begin position="1"/>
        <end position="19"/>
    </location>
</feature>
<dbReference type="RefSeq" id="WP_140588796.1">
    <property type="nucleotide sequence ID" value="NZ_VFWZ01000001.1"/>
</dbReference>
<keyword evidence="4" id="KW-1185">Reference proteome</keyword>
<feature type="chain" id="PRO_5021213943" description="Lipoprotein" evidence="2">
    <location>
        <begin position="20"/>
        <end position="172"/>
    </location>
</feature>
<name>A0A504JQ11_9FLAO</name>
<feature type="compositionally biased region" description="Low complexity" evidence="1">
    <location>
        <begin position="22"/>
        <end position="38"/>
    </location>
</feature>
<dbReference type="OrthoDB" id="573055at2"/>
<proteinExistence type="predicted"/>
<evidence type="ECO:0000313" key="3">
    <source>
        <dbReference type="EMBL" id="TPN88851.1"/>
    </source>
</evidence>
<reference evidence="3 4" key="1">
    <citation type="submission" date="2019-06" db="EMBL/GenBank/DDBJ databases">
        <authorList>
            <person name="Meng X."/>
        </authorList>
    </citation>
    <scope>NUCLEOTIDE SEQUENCE [LARGE SCALE GENOMIC DNA]</scope>
    <source>
        <strain evidence="3 4">M625</strain>
    </source>
</reference>
<evidence type="ECO:0000313" key="4">
    <source>
        <dbReference type="Proteomes" id="UP000315540"/>
    </source>
</evidence>